<dbReference type="EMBL" id="FUWM01000006">
    <property type="protein sequence ID" value="SJZ41981.1"/>
    <property type="molecule type" value="Genomic_DNA"/>
</dbReference>
<feature type="transmembrane region" description="Helical" evidence="1">
    <location>
        <begin position="6"/>
        <end position="23"/>
    </location>
</feature>
<keyword evidence="3" id="KW-1185">Reference proteome</keyword>
<protein>
    <recommendedName>
        <fullName evidence="4">DUF4912 domain-containing protein</fullName>
    </recommendedName>
</protein>
<evidence type="ECO:0000256" key="1">
    <source>
        <dbReference type="SAM" id="Phobius"/>
    </source>
</evidence>
<dbReference type="RefSeq" id="WP_143555655.1">
    <property type="nucleotide sequence ID" value="NZ_FUWM01000006.1"/>
</dbReference>
<reference evidence="3" key="1">
    <citation type="submission" date="2017-02" db="EMBL/GenBank/DDBJ databases">
        <authorList>
            <person name="Varghese N."/>
            <person name="Submissions S."/>
        </authorList>
    </citation>
    <scope>NUCLEOTIDE SEQUENCE [LARGE SCALE GENOMIC DNA]</scope>
    <source>
        <strain evidence="3">ATCC BAA-73</strain>
    </source>
</reference>
<keyword evidence="1" id="KW-1133">Transmembrane helix</keyword>
<evidence type="ECO:0000313" key="3">
    <source>
        <dbReference type="Proteomes" id="UP000190625"/>
    </source>
</evidence>
<dbReference type="Proteomes" id="UP000190625">
    <property type="component" value="Unassembled WGS sequence"/>
</dbReference>
<name>A0A1T4KHV2_9FIRM</name>
<accession>A0A1T4KHV2</accession>
<dbReference type="Pfam" id="PF16258">
    <property type="entry name" value="DUF4912"/>
    <property type="match status" value="1"/>
</dbReference>
<evidence type="ECO:0000313" key="2">
    <source>
        <dbReference type="EMBL" id="SJZ41981.1"/>
    </source>
</evidence>
<dbReference type="InterPro" id="IPR032585">
    <property type="entry name" value="DUF4912"/>
</dbReference>
<keyword evidence="1" id="KW-0812">Transmembrane</keyword>
<dbReference type="STRING" id="142842.SAMN02745118_00786"/>
<organism evidence="2 3">
    <name type="scientific">Selenihalanaerobacter shriftii</name>
    <dbReference type="NCBI Taxonomy" id="142842"/>
    <lineage>
        <taxon>Bacteria</taxon>
        <taxon>Bacillati</taxon>
        <taxon>Bacillota</taxon>
        <taxon>Clostridia</taxon>
        <taxon>Halanaerobiales</taxon>
        <taxon>Halobacteroidaceae</taxon>
        <taxon>Selenihalanaerobacter</taxon>
    </lineage>
</organism>
<evidence type="ECO:0008006" key="4">
    <source>
        <dbReference type="Google" id="ProtNLM"/>
    </source>
</evidence>
<proteinExistence type="predicted"/>
<keyword evidence="1" id="KW-0472">Membrane</keyword>
<dbReference type="OrthoDB" id="9812700at2"/>
<gene>
    <name evidence="2" type="ORF">SAMN02745118_00786</name>
</gene>
<sequence>MNFIIYSFIAAILGILLLQFVWISKQDKESTYETDETVDEHHEKTNNIIQKTEQLNSKIKANKENNIEPKNIGNKLAVDMEVSKELNNNLNHRRFSQEKNTPSIEGVKLSMEFFDSYDYPELADYNLKTKFNKNRITALVRDPYWIYLYWEVNQLFEVDGQTILKVLDITAKNYPHSPPNSASITEVNLDAQNWYLKVPKANRRYTIELGIQKTTGKFELIARSNYFTTPRDKPSDKFDPEFMTIDGVFNYSYDTLEFNIGSSPLGQAGEKEIGPNISSYTIIEDW</sequence>
<dbReference type="AlphaFoldDB" id="A0A1T4KHV2"/>